<dbReference type="Pfam" id="PF04676">
    <property type="entry name" value="CwfJ_C_2"/>
    <property type="match status" value="1"/>
</dbReference>
<dbReference type="InterPro" id="IPR040194">
    <property type="entry name" value="Cwf19-like"/>
</dbReference>
<feature type="domain" description="Cwf19-like protein C-terminal" evidence="2">
    <location>
        <begin position="128"/>
        <end position="225"/>
    </location>
</feature>
<organism evidence="4 5">
    <name type="scientific">Artemisia annua</name>
    <name type="common">Sweet wormwood</name>
    <dbReference type="NCBI Taxonomy" id="35608"/>
    <lineage>
        <taxon>Eukaryota</taxon>
        <taxon>Viridiplantae</taxon>
        <taxon>Streptophyta</taxon>
        <taxon>Embryophyta</taxon>
        <taxon>Tracheophyta</taxon>
        <taxon>Spermatophyta</taxon>
        <taxon>Magnoliopsida</taxon>
        <taxon>eudicotyledons</taxon>
        <taxon>Gunneridae</taxon>
        <taxon>Pentapetalae</taxon>
        <taxon>asterids</taxon>
        <taxon>campanulids</taxon>
        <taxon>Asterales</taxon>
        <taxon>Asteraceae</taxon>
        <taxon>Asteroideae</taxon>
        <taxon>Anthemideae</taxon>
        <taxon>Artemisiinae</taxon>
        <taxon>Artemisia</taxon>
    </lineage>
</organism>
<dbReference type="GO" id="GO:0000398">
    <property type="term" value="P:mRNA splicing, via spliceosome"/>
    <property type="evidence" value="ECO:0007669"/>
    <property type="project" value="TreeGrafter"/>
</dbReference>
<keyword evidence="5" id="KW-1185">Reference proteome</keyword>
<comment type="similarity">
    <text evidence="1">Belongs to the CWF19 family.</text>
</comment>
<evidence type="ECO:0000259" key="3">
    <source>
        <dbReference type="Pfam" id="PF04677"/>
    </source>
</evidence>
<gene>
    <name evidence="4" type="ORF">CTI12_AA019910</name>
</gene>
<dbReference type="InterPro" id="IPR006767">
    <property type="entry name" value="Cwf19-like_C_dom-2"/>
</dbReference>
<sequence>MTEQERCVFCFENPTRPPHLVVSIANESYLMLPPWKPVAPGHCFILPMQHELATRAVDENVWDEIRNFKKCLVTMFRKQGRDVIFLETVMGLAKQKRHCLVECIPLPQDIAQQAPMYFKQAIDEAEDEWSQHNAKKLIDTSEKGLRRSVPKDFPYFHVEFGLKKGFVHVIDDESHWKSSFGVNVIRGMLGLPGEDMHRRHRHESVDTQKQAVANFDRDWVPFDWTKQLRS</sequence>
<dbReference type="GO" id="GO:0071014">
    <property type="term" value="C:post-mRNA release spliceosomal complex"/>
    <property type="evidence" value="ECO:0007669"/>
    <property type="project" value="TreeGrafter"/>
</dbReference>
<dbReference type="STRING" id="35608.A0A2U1QK51"/>
<dbReference type="PANTHER" id="PTHR12072">
    <property type="entry name" value="CWF19, CELL CYCLE CONTROL PROTEIN"/>
    <property type="match status" value="1"/>
</dbReference>
<dbReference type="OrthoDB" id="2113965at2759"/>
<feature type="domain" description="Cwf19-like C-terminal" evidence="3">
    <location>
        <begin position="2"/>
        <end position="119"/>
    </location>
</feature>
<dbReference type="Pfam" id="PF04677">
    <property type="entry name" value="CwfJ_C_1"/>
    <property type="match status" value="1"/>
</dbReference>
<comment type="caution">
    <text evidence="4">The sequence shown here is derived from an EMBL/GenBank/DDBJ whole genome shotgun (WGS) entry which is preliminary data.</text>
</comment>
<name>A0A2U1QK51_ARTAN</name>
<evidence type="ECO:0000313" key="5">
    <source>
        <dbReference type="Proteomes" id="UP000245207"/>
    </source>
</evidence>
<evidence type="ECO:0000313" key="4">
    <source>
        <dbReference type="EMBL" id="PWA98399.1"/>
    </source>
</evidence>
<dbReference type="EMBL" id="PKPP01000069">
    <property type="protein sequence ID" value="PWA98399.1"/>
    <property type="molecule type" value="Genomic_DNA"/>
</dbReference>
<dbReference type="InterPro" id="IPR006768">
    <property type="entry name" value="Cwf19-like_C_dom-1"/>
</dbReference>
<evidence type="ECO:0000256" key="1">
    <source>
        <dbReference type="ARBA" id="ARBA00006795"/>
    </source>
</evidence>
<evidence type="ECO:0000259" key="2">
    <source>
        <dbReference type="Pfam" id="PF04676"/>
    </source>
</evidence>
<dbReference type="PANTHER" id="PTHR12072:SF5">
    <property type="entry name" value="CWF19-LIKE PROTEIN 2"/>
    <property type="match status" value="1"/>
</dbReference>
<dbReference type="AlphaFoldDB" id="A0A2U1QK51"/>
<proteinExistence type="inferred from homology"/>
<reference evidence="4 5" key="1">
    <citation type="journal article" date="2018" name="Mol. Plant">
        <title>The genome of Artemisia annua provides insight into the evolution of Asteraceae family and artemisinin biosynthesis.</title>
        <authorList>
            <person name="Shen Q."/>
            <person name="Zhang L."/>
            <person name="Liao Z."/>
            <person name="Wang S."/>
            <person name="Yan T."/>
            <person name="Shi P."/>
            <person name="Liu M."/>
            <person name="Fu X."/>
            <person name="Pan Q."/>
            <person name="Wang Y."/>
            <person name="Lv Z."/>
            <person name="Lu X."/>
            <person name="Zhang F."/>
            <person name="Jiang W."/>
            <person name="Ma Y."/>
            <person name="Chen M."/>
            <person name="Hao X."/>
            <person name="Li L."/>
            <person name="Tang Y."/>
            <person name="Lv G."/>
            <person name="Zhou Y."/>
            <person name="Sun X."/>
            <person name="Brodelius P.E."/>
            <person name="Rose J.K.C."/>
            <person name="Tang K."/>
        </authorList>
    </citation>
    <scope>NUCLEOTIDE SEQUENCE [LARGE SCALE GENOMIC DNA]</scope>
    <source>
        <strain evidence="5">cv. Huhao1</strain>
        <tissue evidence="4">Leaf</tissue>
    </source>
</reference>
<protein>
    <submittedName>
        <fullName evidence="4">CwfJ-like family protein</fullName>
    </submittedName>
</protein>
<dbReference type="SUPFAM" id="SSF54197">
    <property type="entry name" value="HIT-like"/>
    <property type="match status" value="1"/>
</dbReference>
<dbReference type="Gene3D" id="3.30.428.10">
    <property type="entry name" value="HIT-like"/>
    <property type="match status" value="1"/>
</dbReference>
<accession>A0A2U1QK51</accession>
<dbReference type="InterPro" id="IPR036265">
    <property type="entry name" value="HIT-like_sf"/>
</dbReference>
<dbReference type="Proteomes" id="UP000245207">
    <property type="component" value="Unassembled WGS sequence"/>
</dbReference>